<name>A0ABV9SYJ5_9BACT</name>
<keyword evidence="1" id="KW-0813">Transport</keyword>
<dbReference type="Proteomes" id="UP001595818">
    <property type="component" value="Unassembled WGS sequence"/>
</dbReference>
<dbReference type="InterPro" id="IPR001486">
    <property type="entry name" value="Hemoglobin_trunc"/>
</dbReference>
<evidence type="ECO:0000256" key="1">
    <source>
        <dbReference type="ARBA" id="ARBA00022448"/>
    </source>
</evidence>
<comment type="caution">
    <text evidence="5">The sequence shown here is derived from an EMBL/GenBank/DDBJ whole genome shotgun (WGS) entry which is preliminary data.</text>
</comment>
<dbReference type="Pfam" id="PF01152">
    <property type="entry name" value="Bac_globin"/>
    <property type="match status" value="1"/>
</dbReference>
<keyword evidence="2" id="KW-0349">Heme</keyword>
<dbReference type="InterPro" id="IPR012292">
    <property type="entry name" value="Globin/Proto"/>
</dbReference>
<sequence>MKEKIEDIKHIKKFVDSFYAKVRRDPLLSPIFEERLGNGWEKHLEKMYRFWQTVLLEEHTYFGSPFAPHATMSLDKDHFERWLQLFDETLKESFQGEKAEEAKWRAEKMAQMFQIKLEYYRQHHIRPLT</sequence>
<dbReference type="Gene3D" id="1.10.490.10">
    <property type="entry name" value="Globins"/>
    <property type="match status" value="1"/>
</dbReference>
<gene>
    <name evidence="5" type="ORF">ACFPFU_07160</name>
</gene>
<dbReference type="EMBL" id="JBHSJJ010000003">
    <property type="protein sequence ID" value="MFC4871459.1"/>
    <property type="molecule type" value="Genomic_DNA"/>
</dbReference>
<dbReference type="SUPFAM" id="SSF46458">
    <property type="entry name" value="Globin-like"/>
    <property type="match status" value="1"/>
</dbReference>
<evidence type="ECO:0000256" key="3">
    <source>
        <dbReference type="ARBA" id="ARBA00022723"/>
    </source>
</evidence>
<keyword evidence="3" id="KW-0479">Metal-binding</keyword>
<proteinExistence type="predicted"/>
<dbReference type="RefSeq" id="WP_377062940.1">
    <property type="nucleotide sequence ID" value="NZ_JBHSJJ010000003.1"/>
</dbReference>
<evidence type="ECO:0000256" key="2">
    <source>
        <dbReference type="ARBA" id="ARBA00022617"/>
    </source>
</evidence>
<keyword evidence="6" id="KW-1185">Reference proteome</keyword>
<reference evidence="6" key="1">
    <citation type="journal article" date="2019" name="Int. J. Syst. Evol. Microbiol.">
        <title>The Global Catalogue of Microorganisms (GCM) 10K type strain sequencing project: providing services to taxonomists for standard genome sequencing and annotation.</title>
        <authorList>
            <consortium name="The Broad Institute Genomics Platform"/>
            <consortium name="The Broad Institute Genome Sequencing Center for Infectious Disease"/>
            <person name="Wu L."/>
            <person name="Ma J."/>
        </authorList>
    </citation>
    <scope>NUCLEOTIDE SEQUENCE [LARGE SCALE GENOMIC DNA]</scope>
    <source>
        <strain evidence="6">CGMCC 4.7466</strain>
    </source>
</reference>
<dbReference type="CDD" id="cd08916">
    <property type="entry name" value="TrHb3_P"/>
    <property type="match status" value="1"/>
</dbReference>
<evidence type="ECO:0000313" key="5">
    <source>
        <dbReference type="EMBL" id="MFC4871459.1"/>
    </source>
</evidence>
<accession>A0ABV9SYJ5</accession>
<evidence type="ECO:0000256" key="4">
    <source>
        <dbReference type="ARBA" id="ARBA00023004"/>
    </source>
</evidence>
<dbReference type="InterPro" id="IPR009050">
    <property type="entry name" value="Globin-like_sf"/>
</dbReference>
<keyword evidence="4" id="KW-0408">Iron</keyword>
<organism evidence="5 6">
    <name type="scientific">Negadavirga shengliensis</name>
    <dbReference type="NCBI Taxonomy" id="1389218"/>
    <lineage>
        <taxon>Bacteria</taxon>
        <taxon>Pseudomonadati</taxon>
        <taxon>Bacteroidota</taxon>
        <taxon>Cytophagia</taxon>
        <taxon>Cytophagales</taxon>
        <taxon>Cyclobacteriaceae</taxon>
        <taxon>Negadavirga</taxon>
    </lineage>
</organism>
<evidence type="ECO:0000313" key="6">
    <source>
        <dbReference type="Proteomes" id="UP001595818"/>
    </source>
</evidence>
<protein>
    <submittedName>
        <fullName evidence="5">Group III truncated hemoglobin</fullName>
    </submittedName>
</protein>